<proteinExistence type="predicted"/>
<evidence type="ECO:0000313" key="2">
    <source>
        <dbReference type="Proteomes" id="UP001461498"/>
    </source>
</evidence>
<protein>
    <submittedName>
        <fullName evidence="1">Uncharacterized protein</fullName>
    </submittedName>
</protein>
<name>A0AAW1CP12_9HEMI</name>
<gene>
    <name evidence="1" type="ORF">O3M35_001880</name>
</gene>
<dbReference type="Proteomes" id="UP001461498">
    <property type="component" value="Unassembled WGS sequence"/>
</dbReference>
<sequence>MNHITRIGFFRRRKHAVKHLDGYLGYEEDTRTPLEIDGRLGQSDKGSAFNIYLPNMKMYKQEEKST</sequence>
<accession>A0AAW1CP12</accession>
<reference evidence="1 2" key="1">
    <citation type="submission" date="2022-12" db="EMBL/GenBank/DDBJ databases">
        <title>Chromosome-level genome assembly of true bugs.</title>
        <authorList>
            <person name="Ma L."/>
            <person name="Li H."/>
        </authorList>
    </citation>
    <scope>NUCLEOTIDE SEQUENCE [LARGE SCALE GENOMIC DNA]</scope>
    <source>
        <strain evidence="1">Lab_2022b</strain>
    </source>
</reference>
<keyword evidence="2" id="KW-1185">Reference proteome</keyword>
<evidence type="ECO:0000313" key="1">
    <source>
        <dbReference type="EMBL" id="KAK9500653.1"/>
    </source>
</evidence>
<comment type="caution">
    <text evidence="1">The sequence shown here is derived from an EMBL/GenBank/DDBJ whole genome shotgun (WGS) entry which is preliminary data.</text>
</comment>
<dbReference type="EMBL" id="JAPXFL010000010">
    <property type="protein sequence ID" value="KAK9500653.1"/>
    <property type="molecule type" value="Genomic_DNA"/>
</dbReference>
<organism evidence="1 2">
    <name type="scientific">Rhynocoris fuscipes</name>
    <dbReference type="NCBI Taxonomy" id="488301"/>
    <lineage>
        <taxon>Eukaryota</taxon>
        <taxon>Metazoa</taxon>
        <taxon>Ecdysozoa</taxon>
        <taxon>Arthropoda</taxon>
        <taxon>Hexapoda</taxon>
        <taxon>Insecta</taxon>
        <taxon>Pterygota</taxon>
        <taxon>Neoptera</taxon>
        <taxon>Paraneoptera</taxon>
        <taxon>Hemiptera</taxon>
        <taxon>Heteroptera</taxon>
        <taxon>Panheteroptera</taxon>
        <taxon>Cimicomorpha</taxon>
        <taxon>Reduviidae</taxon>
        <taxon>Harpactorinae</taxon>
        <taxon>Harpactorini</taxon>
        <taxon>Rhynocoris</taxon>
    </lineage>
</organism>
<dbReference type="AlphaFoldDB" id="A0AAW1CP12"/>